<reference evidence="2" key="1">
    <citation type="submission" date="2020-11" db="EMBL/GenBank/DDBJ databases">
        <authorList>
            <consortium name="DOE Joint Genome Institute"/>
            <person name="Ahrendt S."/>
            <person name="Riley R."/>
            <person name="Andreopoulos W."/>
            <person name="Labutti K."/>
            <person name="Pangilinan J."/>
            <person name="Ruiz-Duenas F.J."/>
            <person name="Barrasa J.M."/>
            <person name="Sanchez-Garcia M."/>
            <person name="Camarero S."/>
            <person name="Miyauchi S."/>
            <person name="Serrano A."/>
            <person name="Linde D."/>
            <person name="Babiker R."/>
            <person name="Drula E."/>
            <person name="Ayuso-Fernandez I."/>
            <person name="Pacheco R."/>
            <person name="Padilla G."/>
            <person name="Ferreira P."/>
            <person name="Barriuso J."/>
            <person name="Kellner H."/>
            <person name="Castanera R."/>
            <person name="Alfaro M."/>
            <person name="Ramirez L."/>
            <person name="Pisabarro A.G."/>
            <person name="Kuo A."/>
            <person name="Tritt A."/>
            <person name="Lipzen A."/>
            <person name="He G."/>
            <person name="Yan M."/>
            <person name="Ng V."/>
            <person name="Cullen D."/>
            <person name="Martin F."/>
            <person name="Rosso M.-N."/>
            <person name="Henrissat B."/>
            <person name="Hibbett D."/>
            <person name="Martinez A.T."/>
            <person name="Grigoriev I.V."/>
        </authorList>
    </citation>
    <scope>NUCLEOTIDE SEQUENCE</scope>
    <source>
        <strain evidence="2">CBS 247.69</strain>
    </source>
</reference>
<organism evidence="2 3">
    <name type="scientific">Collybia nuda</name>
    <dbReference type="NCBI Taxonomy" id="64659"/>
    <lineage>
        <taxon>Eukaryota</taxon>
        <taxon>Fungi</taxon>
        <taxon>Dikarya</taxon>
        <taxon>Basidiomycota</taxon>
        <taxon>Agaricomycotina</taxon>
        <taxon>Agaricomycetes</taxon>
        <taxon>Agaricomycetidae</taxon>
        <taxon>Agaricales</taxon>
        <taxon>Tricholomatineae</taxon>
        <taxon>Clitocybaceae</taxon>
        <taxon>Collybia</taxon>
    </lineage>
</organism>
<dbReference type="InterPro" id="IPR036047">
    <property type="entry name" value="F-box-like_dom_sf"/>
</dbReference>
<comment type="caution">
    <text evidence="2">The sequence shown here is derived from an EMBL/GenBank/DDBJ whole genome shotgun (WGS) entry which is preliminary data.</text>
</comment>
<evidence type="ECO:0008006" key="4">
    <source>
        <dbReference type="Google" id="ProtNLM"/>
    </source>
</evidence>
<dbReference type="SUPFAM" id="SSF81383">
    <property type="entry name" value="F-box domain"/>
    <property type="match status" value="1"/>
</dbReference>
<dbReference type="AlphaFoldDB" id="A0A9P6CDD8"/>
<accession>A0A9P6CDD8</accession>
<dbReference type="EMBL" id="MU150393">
    <property type="protein sequence ID" value="KAF9456969.1"/>
    <property type="molecule type" value="Genomic_DNA"/>
</dbReference>
<keyword evidence="3" id="KW-1185">Reference proteome</keyword>
<dbReference type="PANTHER" id="PTHR32212:SF248">
    <property type="entry name" value="F-BOX DOMAIN-CONTAINING PROTEIN"/>
    <property type="match status" value="1"/>
</dbReference>
<dbReference type="SUPFAM" id="SSF52047">
    <property type="entry name" value="RNI-like"/>
    <property type="match status" value="1"/>
</dbReference>
<feature type="compositionally biased region" description="Polar residues" evidence="1">
    <location>
        <begin position="10"/>
        <end position="25"/>
    </location>
</feature>
<evidence type="ECO:0000256" key="1">
    <source>
        <dbReference type="SAM" id="MobiDB-lite"/>
    </source>
</evidence>
<sequence length="646" mass="72094">MDSSGKGRNGSVTDDNTSSAPNSDSESFEIPSGLLESDNSDCASFISAVSHSERGISNVPAVTKTVKEGDFISSIPEELIIHIFCLCKPNNRFTRPVSTQMPMVLCRVSKLWREIAIRTTALWTSLSLRPLSNTPGANLFRVLGKPLIHPILAPPLTQLWLNRSGSRSLSLDIGSSFEAEAALPYIDRARDIIIHPSSEFMEKFIRTVYGFAFQTLRLEHITVSCVSESILLGAFNILGDFPNLRSLDIGDINAQYPYGTFSWLQNITRLTLYGGKYDMRRQMEIIRQCIGLEHFEFIHAGDEGFNGNVITLRRLRSLSVVDGKCFDIIFPHFRSPALESVSLSGESCVFRTLDNFRSFEGLCERSGCTLELLSVDVKIPNYVEAQQVYRFFTTTNINFVQYLTSLNLRLDAEIGLHMEIVGLCTSLLRLKLATHGGEDANRRGEIQVPTPPLQFAPFPHVTLPSLTSLDLVGKGLDAVVIPNFTLPVLERLCMSSTLKKPEDFVDFIGFCKRSSFQLEFLSLSIGPHRGDDLTSLIQGSSYLIQLETLELSGITDDFLRILKYPDTGEPNVYVLPCLRYLALANFNVTDGLIARMASSRWKSDWACNQPLPNTNLRSITIQGPLEKVDQYYLDRLEADGLSVIRT</sequence>
<dbReference type="Gene3D" id="1.20.1280.50">
    <property type="match status" value="1"/>
</dbReference>
<dbReference type="Gene3D" id="3.80.10.10">
    <property type="entry name" value="Ribonuclease Inhibitor"/>
    <property type="match status" value="2"/>
</dbReference>
<evidence type="ECO:0000313" key="3">
    <source>
        <dbReference type="Proteomes" id="UP000807353"/>
    </source>
</evidence>
<protein>
    <recommendedName>
        <fullName evidence="4">F-box domain-containing protein</fullName>
    </recommendedName>
</protein>
<dbReference type="OrthoDB" id="2931600at2759"/>
<evidence type="ECO:0000313" key="2">
    <source>
        <dbReference type="EMBL" id="KAF9456969.1"/>
    </source>
</evidence>
<proteinExistence type="predicted"/>
<dbReference type="Proteomes" id="UP000807353">
    <property type="component" value="Unassembled WGS sequence"/>
</dbReference>
<name>A0A9P6CDD8_9AGAR</name>
<dbReference type="InterPro" id="IPR032675">
    <property type="entry name" value="LRR_dom_sf"/>
</dbReference>
<feature type="region of interest" description="Disordered" evidence="1">
    <location>
        <begin position="1"/>
        <end position="31"/>
    </location>
</feature>
<dbReference type="PANTHER" id="PTHR32212">
    <property type="entry name" value="CYCLIN-LIKE F-BOX"/>
    <property type="match status" value="1"/>
</dbReference>
<gene>
    <name evidence="2" type="ORF">BDZ94DRAFT_1326592</name>
</gene>